<feature type="transmembrane region" description="Helical" evidence="1">
    <location>
        <begin position="293"/>
        <end position="316"/>
    </location>
</feature>
<feature type="transmembrane region" description="Helical" evidence="1">
    <location>
        <begin position="253"/>
        <end position="273"/>
    </location>
</feature>
<dbReference type="Pfam" id="PF01757">
    <property type="entry name" value="Acyl_transf_3"/>
    <property type="match status" value="1"/>
</dbReference>
<accession>A0AAN1WHY1</accession>
<keyword evidence="4" id="KW-1185">Reference proteome</keyword>
<dbReference type="GO" id="GO:0016747">
    <property type="term" value="F:acyltransferase activity, transferring groups other than amino-acyl groups"/>
    <property type="evidence" value="ECO:0007669"/>
    <property type="project" value="InterPro"/>
</dbReference>
<feature type="transmembrane region" description="Helical" evidence="1">
    <location>
        <begin position="220"/>
        <end position="241"/>
    </location>
</feature>
<dbReference type="InterPro" id="IPR050623">
    <property type="entry name" value="Glucan_succinyl_AcylTrfase"/>
</dbReference>
<keyword evidence="1" id="KW-0472">Membrane</keyword>
<reference evidence="3 4" key="1">
    <citation type="journal article" date="2022" name="IScience">
        <title>An ultrasensitive nanofiber-based assay for enzymatic hydrolysis and deep-sea microbial degradation of cellulose.</title>
        <authorList>
            <person name="Tsudome M."/>
            <person name="Tachioka M."/>
            <person name="Miyazaki M."/>
            <person name="Uchimura K."/>
            <person name="Tsuda M."/>
            <person name="Takaki Y."/>
            <person name="Deguchi S."/>
        </authorList>
    </citation>
    <scope>NUCLEOTIDE SEQUENCE [LARGE SCALE GENOMIC DNA]</scope>
    <source>
        <strain evidence="3 4">GE09</strain>
    </source>
</reference>
<evidence type="ECO:0000313" key="4">
    <source>
        <dbReference type="Proteomes" id="UP001320119"/>
    </source>
</evidence>
<keyword evidence="1" id="KW-0812">Transmembrane</keyword>
<dbReference type="EMBL" id="AP023086">
    <property type="protein sequence ID" value="BCD97865.1"/>
    <property type="molecule type" value="Genomic_DNA"/>
</dbReference>
<name>A0AAN1WHY1_9GAMM</name>
<feature type="transmembrane region" description="Helical" evidence="1">
    <location>
        <begin position="21"/>
        <end position="48"/>
    </location>
</feature>
<dbReference type="RefSeq" id="WP_236981828.1">
    <property type="nucleotide sequence ID" value="NZ_AP023086.1"/>
</dbReference>
<feature type="transmembrane region" description="Helical" evidence="1">
    <location>
        <begin position="160"/>
        <end position="179"/>
    </location>
</feature>
<organism evidence="3 4">
    <name type="scientific">Marinagarivorans cellulosilyticus</name>
    <dbReference type="NCBI Taxonomy" id="2721545"/>
    <lineage>
        <taxon>Bacteria</taxon>
        <taxon>Pseudomonadati</taxon>
        <taxon>Pseudomonadota</taxon>
        <taxon>Gammaproteobacteria</taxon>
        <taxon>Cellvibrionales</taxon>
        <taxon>Cellvibrionaceae</taxon>
        <taxon>Marinagarivorans</taxon>
    </lineage>
</organism>
<feature type="transmembrane region" description="Helical" evidence="1">
    <location>
        <begin position="337"/>
        <end position="355"/>
    </location>
</feature>
<dbReference type="AlphaFoldDB" id="A0AAN1WHY1"/>
<feature type="transmembrane region" description="Helical" evidence="1">
    <location>
        <begin position="186"/>
        <end position="208"/>
    </location>
</feature>
<dbReference type="Proteomes" id="UP001320119">
    <property type="component" value="Chromosome"/>
</dbReference>
<dbReference type="PANTHER" id="PTHR36927:SF1">
    <property type="entry name" value="MDO-LIKE PROTEIN"/>
    <property type="match status" value="1"/>
</dbReference>
<feature type="transmembrane region" description="Helical" evidence="1">
    <location>
        <begin position="101"/>
        <end position="123"/>
    </location>
</feature>
<protein>
    <submittedName>
        <fullName evidence="3">Glucans biosynthesis protein C</fullName>
    </submittedName>
</protein>
<evidence type="ECO:0000259" key="2">
    <source>
        <dbReference type="Pfam" id="PF01757"/>
    </source>
</evidence>
<feature type="transmembrane region" description="Helical" evidence="1">
    <location>
        <begin position="60"/>
        <end position="81"/>
    </location>
</feature>
<sequence length="410" mass="46718">MSEKVESLGLPMQTRYYYLDNLRAVALLAGVLLHAGLSFCVITAELLPSANAEKSIVFDYWIWLLHTFRMPLFFLIAGFFAHYLVSKKGVKQFLRNRMLRVALPFVIFWPLLFAAFVGLMFYAATHMNVDTPVINMVKFAMEYPDQMEGKEPPLSTTHLWFIYYLSIFSLLAALCCLLIKKGERIYDWVVQPWVLLLVLPVFITGVMTQHSIPHPAPESFIPSLKAIAFYGAFYFVGWVFFVRQNLVDVIAKFWPYLAVVSLIVALLFCFLLPPNSVPLEQAMAFVGKAPELTAVHFALSVSAGVLACYLSFLCLWAAFRFANKNNALLRYLSDGSYWVYIVHLPIVFALQYYFHDKDLPLISEFFIISAVTLGTGYLSYALLVRRTPIGWLLNGRKKKVRSAVDEDCPQ</sequence>
<dbReference type="PANTHER" id="PTHR36927">
    <property type="entry name" value="BLR4337 PROTEIN"/>
    <property type="match status" value="1"/>
</dbReference>
<keyword evidence="1" id="KW-1133">Transmembrane helix</keyword>
<feature type="domain" description="Acyltransferase 3" evidence="2">
    <location>
        <begin position="16"/>
        <end position="379"/>
    </location>
</feature>
<dbReference type="KEGG" id="marq:MARGE09_P2066"/>
<proteinExistence type="predicted"/>
<evidence type="ECO:0000256" key="1">
    <source>
        <dbReference type="SAM" id="Phobius"/>
    </source>
</evidence>
<evidence type="ECO:0000313" key="3">
    <source>
        <dbReference type="EMBL" id="BCD97865.1"/>
    </source>
</evidence>
<dbReference type="InterPro" id="IPR002656">
    <property type="entry name" value="Acyl_transf_3_dom"/>
</dbReference>
<feature type="transmembrane region" description="Helical" evidence="1">
    <location>
        <begin position="361"/>
        <end position="383"/>
    </location>
</feature>
<gene>
    <name evidence="3" type="ORF">MARGE09_P2066</name>
</gene>